<protein>
    <submittedName>
        <fullName evidence="4">Resolvase domain-containing protein</fullName>
    </submittedName>
</protein>
<accession>W7CYX8</accession>
<dbReference type="InterPro" id="IPR036162">
    <property type="entry name" value="Resolvase-like_N_sf"/>
</dbReference>
<dbReference type="InterPro" id="IPR006119">
    <property type="entry name" value="Resolv_N"/>
</dbReference>
<dbReference type="PROSITE" id="PS51736">
    <property type="entry name" value="RECOMBINASES_3"/>
    <property type="match status" value="1"/>
</dbReference>
<reference evidence="4 5" key="1">
    <citation type="submission" date="2012-12" db="EMBL/GenBank/DDBJ databases">
        <title>Novel taxa of Listeriaceae from agricultural environments in the United States.</title>
        <authorList>
            <person name="den Bakker H.C."/>
            <person name="Allred A."/>
            <person name="Warchocki S."/>
            <person name="Wright E.M."/>
            <person name="Burrell A."/>
            <person name="Nightingale K.K."/>
            <person name="Kephart D."/>
            <person name="Wiedmann M."/>
        </authorList>
    </citation>
    <scope>NUCLEOTIDE SEQUENCE [LARGE SCALE GENOMIC DNA]</scope>
    <source>
        <strain evidence="4 5">FSL F6-1037</strain>
    </source>
</reference>
<evidence type="ECO:0000256" key="2">
    <source>
        <dbReference type="ARBA" id="ARBA00023172"/>
    </source>
</evidence>
<proteinExistence type="predicted"/>
<keyword evidence="1" id="KW-0238">DNA-binding</keyword>
<organism evidence="4 5">
    <name type="scientific">Brochothrix campestris FSL F6-1037</name>
    <dbReference type="NCBI Taxonomy" id="1265861"/>
    <lineage>
        <taxon>Bacteria</taxon>
        <taxon>Bacillati</taxon>
        <taxon>Bacillota</taxon>
        <taxon>Bacilli</taxon>
        <taxon>Bacillales</taxon>
        <taxon>Listeriaceae</taxon>
        <taxon>Brochothrix</taxon>
    </lineage>
</organism>
<dbReference type="CDD" id="cd03768">
    <property type="entry name" value="SR_ResInv"/>
    <property type="match status" value="1"/>
</dbReference>
<comment type="caution">
    <text evidence="4">The sequence shown here is derived from an EMBL/GenBank/DDBJ whole genome shotgun (WGS) entry which is preliminary data.</text>
</comment>
<dbReference type="STRING" id="1265861.BCAMP_00145"/>
<dbReference type="InterPro" id="IPR050639">
    <property type="entry name" value="SSR_resolvase"/>
</dbReference>
<keyword evidence="5" id="KW-1185">Reference proteome</keyword>
<dbReference type="AlphaFoldDB" id="W7CYX8"/>
<dbReference type="GO" id="GO:0000150">
    <property type="term" value="F:DNA strand exchange activity"/>
    <property type="evidence" value="ECO:0007669"/>
    <property type="project" value="InterPro"/>
</dbReference>
<dbReference type="Pfam" id="PF02796">
    <property type="entry name" value="HTH_7"/>
    <property type="match status" value="1"/>
</dbReference>
<dbReference type="Gene3D" id="1.10.10.60">
    <property type="entry name" value="Homeodomain-like"/>
    <property type="match status" value="1"/>
</dbReference>
<dbReference type="PANTHER" id="PTHR30461:SF2">
    <property type="entry name" value="SERINE RECOMBINASE PINE-RELATED"/>
    <property type="match status" value="1"/>
</dbReference>
<dbReference type="InterPro" id="IPR006120">
    <property type="entry name" value="Resolvase_HTH_dom"/>
</dbReference>
<evidence type="ECO:0000259" key="3">
    <source>
        <dbReference type="PROSITE" id="PS51736"/>
    </source>
</evidence>
<sequence>MIIGYARVSKDEQNLDRQINQLNDYGVEKIIHEKYTGTKKQRPGMDQLLQTIRPKDTVVVESISRLGRNTLDILLFIQQLDHDKIAFISLKENIDTSTSTGKAMLQMMSVIAELERNLLAERVKEGIAASRRRGTAIGRPKVERSKLNMAMRLYNSGDYSVKEITEASKISQGTLYRELNKIKLQKLNAATLLYTKE</sequence>
<feature type="domain" description="Resolvase/invertase-type recombinase catalytic" evidence="3">
    <location>
        <begin position="1"/>
        <end position="134"/>
    </location>
</feature>
<gene>
    <name evidence="4" type="ORF">BCAMP_00145</name>
</gene>
<evidence type="ECO:0000313" key="4">
    <source>
        <dbReference type="EMBL" id="EUJ42162.1"/>
    </source>
</evidence>
<dbReference type="Proteomes" id="UP000019243">
    <property type="component" value="Unassembled WGS sequence"/>
</dbReference>
<name>W7CYX8_9LIST</name>
<dbReference type="Pfam" id="PF00239">
    <property type="entry name" value="Resolvase"/>
    <property type="match status" value="1"/>
</dbReference>
<dbReference type="SUPFAM" id="SSF53041">
    <property type="entry name" value="Resolvase-like"/>
    <property type="match status" value="1"/>
</dbReference>
<dbReference type="PANTHER" id="PTHR30461">
    <property type="entry name" value="DNA-INVERTASE FROM LAMBDOID PROPHAGE"/>
    <property type="match status" value="1"/>
</dbReference>
<dbReference type="GO" id="GO:0003677">
    <property type="term" value="F:DNA binding"/>
    <property type="evidence" value="ECO:0007669"/>
    <property type="project" value="UniProtKB-KW"/>
</dbReference>
<dbReference type="Gene3D" id="3.40.50.1390">
    <property type="entry name" value="Resolvase, N-terminal catalytic domain"/>
    <property type="match status" value="1"/>
</dbReference>
<dbReference type="RefSeq" id="WP_035312735.1">
    <property type="nucleotide sequence ID" value="NZ_AODH01000001.1"/>
</dbReference>
<evidence type="ECO:0000256" key="1">
    <source>
        <dbReference type="ARBA" id="ARBA00023125"/>
    </source>
</evidence>
<dbReference type="PATRIC" id="fig|1265861.3.peg.26"/>
<dbReference type="EMBL" id="AODH01000001">
    <property type="protein sequence ID" value="EUJ42162.1"/>
    <property type="molecule type" value="Genomic_DNA"/>
</dbReference>
<dbReference type="SMART" id="SM00857">
    <property type="entry name" value="Resolvase"/>
    <property type="match status" value="1"/>
</dbReference>
<evidence type="ECO:0000313" key="5">
    <source>
        <dbReference type="Proteomes" id="UP000019243"/>
    </source>
</evidence>
<keyword evidence="2" id="KW-0233">DNA recombination</keyword>
<dbReference type="OrthoDB" id="9797501at2"/>